<dbReference type="GO" id="GO:0000160">
    <property type="term" value="P:phosphorelay signal transduction system"/>
    <property type="evidence" value="ECO:0007669"/>
    <property type="project" value="InterPro"/>
</dbReference>
<gene>
    <name evidence="8" type="ORF">DSCW_02850</name>
</gene>
<dbReference type="InterPro" id="IPR011006">
    <property type="entry name" value="CheY-like_superfamily"/>
</dbReference>
<dbReference type="InterPro" id="IPR001789">
    <property type="entry name" value="Sig_transdc_resp-reg_receiver"/>
</dbReference>
<dbReference type="RefSeq" id="WP_155302033.1">
    <property type="nucleotide sequence ID" value="NZ_AP021875.1"/>
</dbReference>
<feature type="modified residue" description="4-aspartylphosphate" evidence="5">
    <location>
        <position position="57"/>
    </location>
</feature>
<keyword evidence="4" id="KW-0804">Transcription</keyword>
<feature type="domain" description="HTH luxR-type" evidence="6">
    <location>
        <begin position="151"/>
        <end position="216"/>
    </location>
</feature>
<dbReference type="SUPFAM" id="SSF46894">
    <property type="entry name" value="C-terminal effector domain of the bipartite response regulators"/>
    <property type="match status" value="1"/>
</dbReference>
<dbReference type="PROSITE" id="PS50110">
    <property type="entry name" value="RESPONSE_REGULATORY"/>
    <property type="match status" value="1"/>
</dbReference>
<dbReference type="SMART" id="SM00448">
    <property type="entry name" value="REC"/>
    <property type="match status" value="1"/>
</dbReference>
<accession>A0A5K7YW70</accession>
<sequence>MSSKKSVLIVDDHPLFREGLKSIIAGDRHFVVAGEAGDARNGYTMANKIRPDVVLVDISLPDESGMQLTRRIRKALPSTRVMIISMHSKIDYIVEAFQAGATGYVVKDSAASRLIQGLHAVTGGEYFLDSSISHEVVERLMKSPVREARVSDSDYGRLTPREQEIMRMLAEGIAKTEIADRLCISVKTVENHRSNIMKKLDLHSTMDLVRYAAKLGLIDVDLWKE</sequence>
<dbReference type="KEGG" id="dwd:DSCW_02850"/>
<dbReference type="AlphaFoldDB" id="A0A5K7YW70"/>
<dbReference type="CDD" id="cd17535">
    <property type="entry name" value="REC_NarL-like"/>
    <property type="match status" value="1"/>
</dbReference>
<dbReference type="Pfam" id="PF00072">
    <property type="entry name" value="Response_reg"/>
    <property type="match status" value="1"/>
</dbReference>
<dbReference type="OrthoDB" id="9780312at2"/>
<evidence type="ECO:0000256" key="4">
    <source>
        <dbReference type="ARBA" id="ARBA00023163"/>
    </source>
</evidence>
<dbReference type="Pfam" id="PF00196">
    <property type="entry name" value="GerE"/>
    <property type="match status" value="1"/>
</dbReference>
<evidence type="ECO:0000259" key="6">
    <source>
        <dbReference type="PROSITE" id="PS50043"/>
    </source>
</evidence>
<dbReference type="Proteomes" id="UP000427769">
    <property type="component" value="Chromosome"/>
</dbReference>
<dbReference type="SUPFAM" id="SSF52172">
    <property type="entry name" value="CheY-like"/>
    <property type="match status" value="1"/>
</dbReference>
<keyword evidence="3 8" id="KW-0238">DNA-binding</keyword>
<feature type="domain" description="Response regulatory" evidence="7">
    <location>
        <begin position="6"/>
        <end position="122"/>
    </location>
</feature>
<keyword evidence="2" id="KW-0805">Transcription regulation</keyword>
<dbReference type="GO" id="GO:0003677">
    <property type="term" value="F:DNA binding"/>
    <property type="evidence" value="ECO:0007669"/>
    <property type="project" value="UniProtKB-KW"/>
</dbReference>
<evidence type="ECO:0000313" key="9">
    <source>
        <dbReference type="Proteomes" id="UP000427769"/>
    </source>
</evidence>
<evidence type="ECO:0000256" key="3">
    <source>
        <dbReference type="ARBA" id="ARBA00023125"/>
    </source>
</evidence>
<dbReference type="PANTHER" id="PTHR43214">
    <property type="entry name" value="TWO-COMPONENT RESPONSE REGULATOR"/>
    <property type="match status" value="1"/>
</dbReference>
<organism evidence="8 9">
    <name type="scientific">Desulfosarcina widdelii</name>
    <dbReference type="NCBI Taxonomy" id="947919"/>
    <lineage>
        <taxon>Bacteria</taxon>
        <taxon>Pseudomonadati</taxon>
        <taxon>Thermodesulfobacteriota</taxon>
        <taxon>Desulfobacteria</taxon>
        <taxon>Desulfobacterales</taxon>
        <taxon>Desulfosarcinaceae</taxon>
        <taxon>Desulfosarcina</taxon>
    </lineage>
</organism>
<dbReference type="InterPro" id="IPR016032">
    <property type="entry name" value="Sig_transdc_resp-reg_C-effctor"/>
</dbReference>
<keyword evidence="9" id="KW-1185">Reference proteome</keyword>
<dbReference type="GO" id="GO:0006355">
    <property type="term" value="P:regulation of DNA-templated transcription"/>
    <property type="evidence" value="ECO:0007669"/>
    <property type="project" value="InterPro"/>
</dbReference>
<evidence type="ECO:0000256" key="1">
    <source>
        <dbReference type="ARBA" id="ARBA00022553"/>
    </source>
</evidence>
<reference evidence="8 9" key="1">
    <citation type="submission" date="2019-11" db="EMBL/GenBank/DDBJ databases">
        <title>Comparative genomics of hydrocarbon-degrading Desulfosarcina strains.</title>
        <authorList>
            <person name="Watanabe M."/>
            <person name="Kojima H."/>
            <person name="Fukui M."/>
        </authorList>
    </citation>
    <scope>NUCLEOTIDE SEQUENCE [LARGE SCALE GENOMIC DNA]</scope>
    <source>
        <strain evidence="8 9">PP31</strain>
    </source>
</reference>
<dbReference type="InterPro" id="IPR058245">
    <property type="entry name" value="NreC/VraR/RcsB-like_REC"/>
</dbReference>
<dbReference type="InterPro" id="IPR000792">
    <property type="entry name" value="Tscrpt_reg_LuxR_C"/>
</dbReference>
<evidence type="ECO:0000313" key="8">
    <source>
        <dbReference type="EMBL" id="BBO72868.1"/>
    </source>
</evidence>
<dbReference type="InterPro" id="IPR039420">
    <property type="entry name" value="WalR-like"/>
</dbReference>
<dbReference type="Gene3D" id="3.40.50.2300">
    <property type="match status" value="1"/>
</dbReference>
<keyword evidence="1 5" id="KW-0597">Phosphoprotein</keyword>
<dbReference type="PRINTS" id="PR00038">
    <property type="entry name" value="HTHLUXR"/>
</dbReference>
<dbReference type="EMBL" id="AP021875">
    <property type="protein sequence ID" value="BBO72868.1"/>
    <property type="molecule type" value="Genomic_DNA"/>
</dbReference>
<evidence type="ECO:0000256" key="2">
    <source>
        <dbReference type="ARBA" id="ARBA00023015"/>
    </source>
</evidence>
<proteinExistence type="predicted"/>
<dbReference type="PROSITE" id="PS50043">
    <property type="entry name" value="HTH_LUXR_2"/>
    <property type="match status" value="1"/>
</dbReference>
<evidence type="ECO:0000256" key="5">
    <source>
        <dbReference type="PROSITE-ProRule" id="PRU00169"/>
    </source>
</evidence>
<dbReference type="CDD" id="cd06170">
    <property type="entry name" value="LuxR_C_like"/>
    <property type="match status" value="1"/>
</dbReference>
<dbReference type="PANTHER" id="PTHR43214:SF41">
    <property type="entry name" value="NITRATE_NITRITE RESPONSE REGULATOR PROTEIN NARP"/>
    <property type="match status" value="1"/>
</dbReference>
<name>A0A5K7YW70_9BACT</name>
<protein>
    <submittedName>
        <fullName evidence="8">DNA-binding response regulator</fullName>
    </submittedName>
</protein>
<evidence type="ECO:0000259" key="7">
    <source>
        <dbReference type="PROSITE" id="PS50110"/>
    </source>
</evidence>
<dbReference type="SMART" id="SM00421">
    <property type="entry name" value="HTH_LUXR"/>
    <property type="match status" value="1"/>
</dbReference>